<name>A0AAV6FQD8_9TELE</name>
<evidence type="ECO:0000313" key="1">
    <source>
        <dbReference type="EMBL" id="KAG5263912.1"/>
    </source>
</evidence>
<reference evidence="1" key="1">
    <citation type="submission" date="2020-10" db="EMBL/GenBank/DDBJ databases">
        <title>Chromosome-scale genome assembly of the Allis shad, Alosa alosa.</title>
        <authorList>
            <person name="Margot Z."/>
            <person name="Christophe K."/>
            <person name="Cabau C."/>
            <person name="Louis A."/>
            <person name="Berthelot C."/>
            <person name="Parey E."/>
            <person name="Roest Crollius H."/>
            <person name="Montfort J."/>
            <person name="Robinson-Rechavi M."/>
            <person name="Bucao C."/>
            <person name="Bouchez O."/>
            <person name="Gislard M."/>
            <person name="Lluch J."/>
            <person name="Milhes M."/>
            <person name="Lampietro C."/>
            <person name="Lopez Roques C."/>
            <person name="Donnadieu C."/>
            <person name="Braasch I."/>
            <person name="Desvignes T."/>
            <person name="Postlethwait J."/>
            <person name="Bobe J."/>
            <person name="Guiguen Y."/>
        </authorList>
    </citation>
    <scope>NUCLEOTIDE SEQUENCE</scope>
    <source>
        <strain evidence="1">M-15738</strain>
        <tissue evidence="1">Blood</tissue>
    </source>
</reference>
<evidence type="ECO:0000313" key="2">
    <source>
        <dbReference type="Proteomes" id="UP000823561"/>
    </source>
</evidence>
<accession>A0AAV6FQD8</accession>
<dbReference type="Proteomes" id="UP000823561">
    <property type="component" value="Chromosome 21"/>
</dbReference>
<sequence>MAKFNLKGKGKKGKHPLEGTKVYRAIQEGLMKFDPTATEENIKANVSEHLKHAPQPWRIYNALISQPPHSETALNDIGLHLTSVVDSLPPYALSFQSRFLLIVSQSLLPFASMDEYNLPDVFNPLTHGIFFGKESPIKTCCWYACTI</sequence>
<gene>
    <name evidence="1" type="ORF">AALO_G00270010</name>
</gene>
<organism evidence="1 2">
    <name type="scientific">Alosa alosa</name>
    <name type="common">allis shad</name>
    <dbReference type="NCBI Taxonomy" id="278164"/>
    <lineage>
        <taxon>Eukaryota</taxon>
        <taxon>Metazoa</taxon>
        <taxon>Chordata</taxon>
        <taxon>Craniata</taxon>
        <taxon>Vertebrata</taxon>
        <taxon>Euteleostomi</taxon>
        <taxon>Actinopterygii</taxon>
        <taxon>Neopterygii</taxon>
        <taxon>Teleostei</taxon>
        <taxon>Clupei</taxon>
        <taxon>Clupeiformes</taxon>
        <taxon>Clupeoidei</taxon>
        <taxon>Clupeidae</taxon>
        <taxon>Alosa</taxon>
    </lineage>
</organism>
<proteinExistence type="predicted"/>
<keyword evidence="2" id="KW-1185">Reference proteome</keyword>
<dbReference type="EMBL" id="JADWDJ010000021">
    <property type="protein sequence ID" value="KAG5263912.1"/>
    <property type="molecule type" value="Genomic_DNA"/>
</dbReference>
<protein>
    <submittedName>
        <fullName evidence="1">Uncharacterized protein</fullName>
    </submittedName>
</protein>
<dbReference type="AlphaFoldDB" id="A0AAV6FQD8"/>
<comment type="caution">
    <text evidence="1">The sequence shown here is derived from an EMBL/GenBank/DDBJ whole genome shotgun (WGS) entry which is preliminary data.</text>
</comment>